<dbReference type="Pfam" id="PF04402">
    <property type="entry name" value="SIMPL"/>
    <property type="match status" value="1"/>
</dbReference>
<comment type="caution">
    <text evidence="2">The sequence shown here is derived from an EMBL/GenBank/DDBJ whole genome shotgun (WGS) entry which is preliminary data.</text>
</comment>
<dbReference type="Gene3D" id="3.30.110.170">
    <property type="entry name" value="Protein of unknown function (DUF541), domain 1"/>
    <property type="match status" value="1"/>
</dbReference>
<accession>A0ABV8CR58</accession>
<dbReference type="Gene3D" id="3.30.70.2970">
    <property type="entry name" value="Protein of unknown function (DUF541), domain 2"/>
    <property type="match status" value="1"/>
</dbReference>
<sequence length="233" mass="25549">MLIKRFMAGFCAVAIMMSTQAQELGLPSSAHLVTRGQASMSVPADMATVSFAISLQDADAQKARQEADRRVAAFVNALEAAGFNGKDVVAGNLQLNPDFEYSDKGIRRQLGYQAVRDVSIRIYQLERVGQLIDVALKAGLNSVNQIEYGVRDAERYRKQVREQALADSRNTAADVAKSYAASLGKVYSIQYLPTDRAVRPLSAVMNMKAEGQSLFQPQAVNFEDTVTVVYLME</sequence>
<dbReference type="Proteomes" id="UP001595692">
    <property type="component" value="Unassembled WGS sequence"/>
</dbReference>
<dbReference type="InterPro" id="IPR052022">
    <property type="entry name" value="26kDa_periplasmic_antigen"/>
</dbReference>
<evidence type="ECO:0000313" key="3">
    <source>
        <dbReference type="Proteomes" id="UP001595692"/>
    </source>
</evidence>
<name>A0ABV8CR58_9GAMM</name>
<keyword evidence="1" id="KW-0732">Signal</keyword>
<evidence type="ECO:0000313" key="2">
    <source>
        <dbReference type="EMBL" id="MFC3914697.1"/>
    </source>
</evidence>
<dbReference type="PANTHER" id="PTHR34387">
    <property type="entry name" value="SLR1258 PROTEIN"/>
    <property type="match status" value="1"/>
</dbReference>
<dbReference type="PANTHER" id="PTHR34387:SF1">
    <property type="entry name" value="PERIPLASMIC IMMUNOGENIC PROTEIN"/>
    <property type="match status" value="1"/>
</dbReference>
<feature type="chain" id="PRO_5047420831" evidence="1">
    <location>
        <begin position="22"/>
        <end position="233"/>
    </location>
</feature>
<evidence type="ECO:0000256" key="1">
    <source>
        <dbReference type="SAM" id="SignalP"/>
    </source>
</evidence>
<protein>
    <submittedName>
        <fullName evidence="2">SIMPL domain-containing protein</fullName>
    </submittedName>
</protein>
<dbReference type="RefSeq" id="WP_377153882.1">
    <property type="nucleotide sequence ID" value="NZ_JBHSAF010000014.1"/>
</dbReference>
<reference evidence="3" key="1">
    <citation type="journal article" date="2019" name="Int. J. Syst. Evol. Microbiol.">
        <title>The Global Catalogue of Microorganisms (GCM) 10K type strain sequencing project: providing services to taxonomists for standard genome sequencing and annotation.</title>
        <authorList>
            <consortium name="The Broad Institute Genomics Platform"/>
            <consortium name="The Broad Institute Genome Sequencing Center for Infectious Disease"/>
            <person name="Wu L."/>
            <person name="Ma J."/>
        </authorList>
    </citation>
    <scope>NUCLEOTIDE SEQUENCE [LARGE SCALE GENOMIC DNA]</scope>
    <source>
        <strain evidence="3">CCUG 54939</strain>
    </source>
</reference>
<gene>
    <name evidence="2" type="ORF">ACFOSS_14705</name>
</gene>
<dbReference type="EMBL" id="JBHSAF010000014">
    <property type="protein sequence ID" value="MFC3914697.1"/>
    <property type="molecule type" value="Genomic_DNA"/>
</dbReference>
<organism evidence="2 3">
    <name type="scientific">Pseudaeromonas sharmana</name>
    <dbReference type="NCBI Taxonomy" id="328412"/>
    <lineage>
        <taxon>Bacteria</taxon>
        <taxon>Pseudomonadati</taxon>
        <taxon>Pseudomonadota</taxon>
        <taxon>Gammaproteobacteria</taxon>
        <taxon>Aeromonadales</taxon>
        <taxon>Aeromonadaceae</taxon>
        <taxon>Pseudaeromonas</taxon>
    </lineage>
</organism>
<feature type="signal peptide" evidence="1">
    <location>
        <begin position="1"/>
        <end position="21"/>
    </location>
</feature>
<proteinExistence type="predicted"/>
<keyword evidence="3" id="KW-1185">Reference proteome</keyword>
<dbReference type="InterPro" id="IPR007497">
    <property type="entry name" value="SIMPL/DUF541"/>
</dbReference>